<dbReference type="AlphaFoldDB" id="A0A914HAS5"/>
<dbReference type="PROSITE" id="PS51076">
    <property type="entry name" value="MH2"/>
    <property type="match status" value="1"/>
</dbReference>
<dbReference type="GO" id="GO:0060395">
    <property type="term" value="P:SMAD protein signal transduction"/>
    <property type="evidence" value="ECO:0007669"/>
    <property type="project" value="TreeGrafter"/>
</dbReference>
<evidence type="ECO:0000256" key="7">
    <source>
        <dbReference type="RuleBase" id="RU361195"/>
    </source>
</evidence>
<evidence type="ECO:0000256" key="3">
    <source>
        <dbReference type="ARBA" id="ARBA00022833"/>
    </source>
</evidence>
<evidence type="ECO:0000256" key="6">
    <source>
        <dbReference type="ARBA" id="ARBA00023242"/>
    </source>
</evidence>
<dbReference type="GO" id="GO:0030509">
    <property type="term" value="P:BMP signaling pathway"/>
    <property type="evidence" value="ECO:0007669"/>
    <property type="project" value="TreeGrafter"/>
</dbReference>
<feature type="domain" description="MH1" evidence="9">
    <location>
        <begin position="41"/>
        <end position="164"/>
    </location>
</feature>
<accession>A0A914HAS5</accession>
<dbReference type="Gene3D" id="2.60.200.10">
    <property type="match status" value="1"/>
</dbReference>
<evidence type="ECO:0000259" key="10">
    <source>
        <dbReference type="PROSITE" id="PS51076"/>
    </source>
</evidence>
<evidence type="ECO:0000259" key="9">
    <source>
        <dbReference type="PROSITE" id="PS51075"/>
    </source>
</evidence>
<comment type="similarity">
    <text evidence="1 7">Belongs to the dwarfin/SMAD family.</text>
</comment>
<reference evidence="12" key="1">
    <citation type="submission" date="2022-11" db="UniProtKB">
        <authorList>
            <consortium name="WormBaseParasite"/>
        </authorList>
    </citation>
    <scope>IDENTIFICATION</scope>
</reference>
<proteinExistence type="inferred from homology"/>
<dbReference type="WBParaSite" id="Gr19_v10_g15796.t1">
    <property type="protein sequence ID" value="Gr19_v10_g15796.t1"/>
    <property type="gene ID" value="Gr19_v10_g15796"/>
</dbReference>
<dbReference type="Pfam" id="PF03166">
    <property type="entry name" value="MH2"/>
    <property type="match status" value="1"/>
</dbReference>
<dbReference type="GO" id="GO:0000978">
    <property type="term" value="F:RNA polymerase II cis-regulatory region sequence-specific DNA binding"/>
    <property type="evidence" value="ECO:0007669"/>
    <property type="project" value="TreeGrafter"/>
</dbReference>
<dbReference type="CDD" id="cd10492">
    <property type="entry name" value="MH1_SMAD_4"/>
    <property type="match status" value="1"/>
</dbReference>
<comment type="subcellular location">
    <subcellularLocation>
        <location evidence="7">Cytoplasm</location>
    </subcellularLocation>
    <subcellularLocation>
        <location evidence="7">Nucleus</location>
    </subcellularLocation>
</comment>
<dbReference type="PANTHER" id="PTHR13703">
    <property type="entry name" value="SMAD"/>
    <property type="match status" value="1"/>
</dbReference>
<keyword evidence="6 7" id="KW-0539">Nucleus</keyword>
<dbReference type="InterPro" id="IPR017855">
    <property type="entry name" value="SMAD-like_dom_sf"/>
</dbReference>
<protein>
    <recommendedName>
        <fullName evidence="7">Mothers against decapentaplegic homolog</fullName>
        <shortName evidence="7">MAD homolog</shortName>
        <shortName evidence="7">Mothers against DPP homolog</shortName>
    </recommendedName>
    <alternativeName>
        <fullName evidence="7">SMAD family member</fullName>
    </alternativeName>
</protein>
<keyword evidence="11" id="KW-1185">Reference proteome</keyword>
<feature type="domain" description="MH2" evidence="10">
    <location>
        <begin position="312"/>
        <end position="538"/>
    </location>
</feature>
<dbReference type="GO" id="GO:0030154">
    <property type="term" value="P:cell differentiation"/>
    <property type="evidence" value="ECO:0007669"/>
    <property type="project" value="TreeGrafter"/>
</dbReference>
<organism evidence="11 12">
    <name type="scientific">Globodera rostochiensis</name>
    <name type="common">Golden nematode worm</name>
    <name type="synonym">Heterodera rostochiensis</name>
    <dbReference type="NCBI Taxonomy" id="31243"/>
    <lineage>
        <taxon>Eukaryota</taxon>
        <taxon>Metazoa</taxon>
        <taxon>Ecdysozoa</taxon>
        <taxon>Nematoda</taxon>
        <taxon>Chromadorea</taxon>
        <taxon>Rhabditida</taxon>
        <taxon>Tylenchina</taxon>
        <taxon>Tylenchomorpha</taxon>
        <taxon>Tylenchoidea</taxon>
        <taxon>Heteroderidae</taxon>
        <taxon>Heteroderinae</taxon>
        <taxon>Globodera</taxon>
    </lineage>
</organism>
<keyword evidence="3" id="KW-0862">Zinc</keyword>
<dbReference type="SMART" id="SM00524">
    <property type="entry name" value="DWB"/>
    <property type="match status" value="1"/>
</dbReference>
<dbReference type="SUPFAM" id="SSF49879">
    <property type="entry name" value="SMAD/FHA domain"/>
    <property type="match status" value="1"/>
</dbReference>
<dbReference type="SMART" id="SM00523">
    <property type="entry name" value="DWA"/>
    <property type="match status" value="1"/>
</dbReference>
<evidence type="ECO:0000256" key="5">
    <source>
        <dbReference type="ARBA" id="ARBA00023163"/>
    </source>
</evidence>
<feature type="coiled-coil region" evidence="8">
    <location>
        <begin position="56"/>
        <end position="83"/>
    </location>
</feature>
<dbReference type="GO" id="GO:0051239">
    <property type="term" value="P:regulation of multicellular organismal process"/>
    <property type="evidence" value="ECO:0007669"/>
    <property type="project" value="UniProtKB-ARBA"/>
</dbReference>
<dbReference type="Proteomes" id="UP000887572">
    <property type="component" value="Unplaced"/>
</dbReference>
<dbReference type="GO" id="GO:0000981">
    <property type="term" value="F:DNA-binding transcription factor activity, RNA polymerase II-specific"/>
    <property type="evidence" value="ECO:0007669"/>
    <property type="project" value="TreeGrafter"/>
</dbReference>
<dbReference type="GO" id="GO:0009653">
    <property type="term" value="P:anatomical structure morphogenesis"/>
    <property type="evidence" value="ECO:0007669"/>
    <property type="project" value="TreeGrafter"/>
</dbReference>
<dbReference type="InterPro" id="IPR013019">
    <property type="entry name" value="MAD_homology_MH1"/>
</dbReference>
<dbReference type="PROSITE" id="PS51075">
    <property type="entry name" value="MH1"/>
    <property type="match status" value="1"/>
</dbReference>
<dbReference type="GO" id="GO:0009791">
    <property type="term" value="P:post-embryonic development"/>
    <property type="evidence" value="ECO:0007669"/>
    <property type="project" value="UniProtKB-ARBA"/>
</dbReference>
<evidence type="ECO:0000256" key="8">
    <source>
        <dbReference type="SAM" id="Coils"/>
    </source>
</evidence>
<dbReference type="InterPro" id="IPR008984">
    <property type="entry name" value="SMAD_FHA_dom_sf"/>
</dbReference>
<evidence type="ECO:0000256" key="2">
    <source>
        <dbReference type="ARBA" id="ARBA00022723"/>
    </source>
</evidence>
<evidence type="ECO:0000313" key="12">
    <source>
        <dbReference type="WBParaSite" id="Gr19_v10_g15796.t1"/>
    </source>
</evidence>
<dbReference type="GO" id="GO:0071144">
    <property type="term" value="C:heteromeric SMAD protein complex"/>
    <property type="evidence" value="ECO:0007669"/>
    <property type="project" value="TreeGrafter"/>
</dbReference>
<dbReference type="InterPro" id="IPR013790">
    <property type="entry name" value="Dwarfin"/>
</dbReference>
<dbReference type="InterPro" id="IPR036578">
    <property type="entry name" value="SMAD_MH1_sf"/>
</dbReference>
<dbReference type="SUPFAM" id="SSF56366">
    <property type="entry name" value="SMAD MH1 domain"/>
    <property type="match status" value="1"/>
</dbReference>
<dbReference type="InterPro" id="IPR003619">
    <property type="entry name" value="MAD_homology1_Dwarfin-type"/>
</dbReference>
<keyword evidence="7" id="KW-0963">Cytoplasm</keyword>
<dbReference type="GO" id="GO:0046872">
    <property type="term" value="F:metal ion binding"/>
    <property type="evidence" value="ECO:0007669"/>
    <property type="project" value="UniProtKB-KW"/>
</dbReference>
<evidence type="ECO:0000256" key="4">
    <source>
        <dbReference type="ARBA" id="ARBA00023015"/>
    </source>
</evidence>
<dbReference type="FunFam" id="2.60.200.10:FF:000002">
    <property type="entry name" value="Mothers against decapentaplegic homolog"/>
    <property type="match status" value="1"/>
</dbReference>
<sequence>MVEEFTPLVPPVQQFDCEAAASSTSTVQRQQNNCVVDPCAHVVHVLMCYQVGGGDADFVRKAIESLVKKLKDCREQLDSLISAVTSGGKQPTSCVTIPRSLDGRLQVAGRKGLPHVVYARIWRWPNVNKTELLKLPNCAIPADHPDLICINPFHYDRVVSSGIANFDIANFRMEPLLTTSADSPHLPLDDHPMPIAYSSANLPDSFTHSSFLTSSLALPMANRQLPSDQLAVESANAFVPFPSIPTAHQCQQPRQTSQVVVHCSDGSVTAFQQQQQQPPCANATGQLQTRQSKHYNFELPQLPPIHNLPEYWCAVTYFELDTQLGEWFKVPWEMEEVTIDGGMDPSGAFAGRFCLGALSNVHRSEASERARLHIGKGIALKFVDNGEAIFMKCLSQKSVFVRSQFMDFEFGGRGDEPSVHKICPGAERKVFDLRWAYAEMCGRLENAQLSAIAHAYAVAGISPQMAPSSLNSGERAVGTAATGVDDLRRMCCTVSLSFVKGWGEGYGRTTIKETPCWIEVQLHRPLQLLNELLQRPEC</sequence>
<dbReference type="InterPro" id="IPR001132">
    <property type="entry name" value="SMAD_dom_Dwarfin-type"/>
</dbReference>
<keyword evidence="8" id="KW-0175">Coiled coil</keyword>
<keyword evidence="5 7" id="KW-0804">Transcription</keyword>
<keyword evidence="2" id="KW-0479">Metal-binding</keyword>
<keyword evidence="4 7" id="KW-0805">Transcription regulation</keyword>
<dbReference type="GO" id="GO:0005737">
    <property type="term" value="C:cytoplasm"/>
    <property type="evidence" value="ECO:0007669"/>
    <property type="project" value="UniProtKB-SubCell"/>
</dbReference>
<dbReference type="GO" id="GO:0050793">
    <property type="term" value="P:regulation of developmental process"/>
    <property type="evidence" value="ECO:0007669"/>
    <property type="project" value="UniProtKB-ARBA"/>
</dbReference>
<dbReference type="PANTHER" id="PTHR13703:SF45">
    <property type="entry name" value="MOTHERS AGAINST DECAPENTAPLEGIC HOMOLOG"/>
    <property type="match status" value="1"/>
</dbReference>
<evidence type="ECO:0000313" key="11">
    <source>
        <dbReference type="Proteomes" id="UP000887572"/>
    </source>
</evidence>
<dbReference type="GO" id="GO:0070411">
    <property type="term" value="F:I-SMAD binding"/>
    <property type="evidence" value="ECO:0007669"/>
    <property type="project" value="TreeGrafter"/>
</dbReference>
<dbReference type="Pfam" id="PF03165">
    <property type="entry name" value="MH1"/>
    <property type="match status" value="1"/>
</dbReference>
<evidence type="ECO:0000256" key="1">
    <source>
        <dbReference type="ARBA" id="ARBA00005545"/>
    </source>
</evidence>
<name>A0A914HAS5_GLORO</name>
<dbReference type="Gene3D" id="3.90.520.10">
    <property type="entry name" value="SMAD MH1 domain"/>
    <property type="match status" value="1"/>
</dbReference>